<dbReference type="InterPro" id="IPR001303">
    <property type="entry name" value="Aldolase_II/adducin_N"/>
</dbReference>
<keyword evidence="1" id="KW-0479">Metal-binding</keyword>
<dbReference type="PANTHER" id="PTHR22789">
    <property type="entry name" value="FUCULOSE PHOSPHATE ALDOLASE"/>
    <property type="match status" value="1"/>
</dbReference>
<dbReference type="UniPathway" id="UPA00071"/>
<dbReference type="InterPro" id="IPR050197">
    <property type="entry name" value="Aldolase_class_II_sugar_metab"/>
</dbReference>
<dbReference type="OrthoDB" id="18709at2157"/>
<dbReference type="PANTHER" id="PTHR22789:SF0">
    <property type="entry name" value="3-OXO-TETRONATE 4-PHOSPHATE DECARBOXYLASE-RELATED"/>
    <property type="match status" value="1"/>
</dbReference>
<evidence type="ECO:0000256" key="1">
    <source>
        <dbReference type="ARBA" id="ARBA00022723"/>
    </source>
</evidence>
<dbReference type="GO" id="GO:0016832">
    <property type="term" value="F:aldehyde-lyase activity"/>
    <property type="evidence" value="ECO:0007669"/>
    <property type="project" value="TreeGrafter"/>
</dbReference>
<keyword evidence="5" id="KW-1185">Reference proteome</keyword>
<dbReference type="SMART" id="SM01007">
    <property type="entry name" value="Aldolase_II"/>
    <property type="match status" value="1"/>
</dbReference>
<feature type="domain" description="Class II aldolase/adducin N-terminal" evidence="3">
    <location>
        <begin position="8"/>
        <end position="182"/>
    </location>
</feature>
<evidence type="ECO:0000313" key="5">
    <source>
        <dbReference type="Proteomes" id="UP000610960"/>
    </source>
</evidence>
<dbReference type="EMBL" id="BMNL01000003">
    <property type="protein sequence ID" value="GGP21692.1"/>
    <property type="molecule type" value="Genomic_DNA"/>
</dbReference>
<dbReference type="RefSeq" id="WP_188596741.1">
    <property type="nucleotide sequence ID" value="NZ_BMNL01000003.1"/>
</dbReference>
<organism evidence="4 5">
    <name type="scientific">Thermocladium modestius</name>
    <dbReference type="NCBI Taxonomy" id="62609"/>
    <lineage>
        <taxon>Archaea</taxon>
        <taxon>Thermoproteota</taxon>
        <taxon>Thermoprotei</taxon>
        <taxon>Thermoproteales</taxon>
        <taxon>Thermoproteaceae</taxon>
        <taxon>Thermocladium</taxon>
    </lineage>
</organism>
<accession>A0A830GZR6</accession>
<comment type="caution">
    <text evidence="4">The sequence shown here is derived from an EMBL/GenBank/DDBJ whole genome shotgun (WGS) entry which is preliminary data.</text>
</comment>
<dbReference type="Pfam" id="PF00596">
    <property type="entry name" value="Aldolase_II"/>
    <property type="match status" value="1"/>
</dbReference>
<evidence type="ECO:0000313" key="4">
    <source>
        <dbReference type="EMBL" id="GGP21692.1"/>
    </source>
</evidence>
<dbReference type="GO" id="GO:0019323">
    <property type="term" value="P:pentose catabolic process"/>
    <property type="evidence" value="ECO:0007669"/>
    <property type="project" value="TreeGrafter"/>
</dbReference>
<gene>
    <name evidence="4" type="ORF">GCM10007981_14530</name>
</gene>
<evidence type="ECO:0000256" key="2">
    <source>
        <dbReference type="ARBA" id="ARBA00023239"/>
    </source>
</evidence>
<dbReference type="Proteomes" id="UP000610960">
    <property type="component" value="Unassembled WGS sequence"/>
</dbReference>
<name>A0A830GZR6_9CREN</name>
<proteinExistence type="predicted"/>
<reference evidence="4" key="2">
    <citation type="submission" date="2020-09" db="EMBL/GenBank/DDBJ databases">
        <authorList>
            <person name="Sun Q."/>
            <person name="Ohkuma M."/>
        </authorList>
    </citation>
    <scope>NUCLEOTIDE SEQUENCE</scope>
    <source>
        <strain evidence="4">JCM 10088</strain>
    </source>
</reference>
<dbReference type="GO" id="GO:0005829">
    <property type="term" value="C:cytosol"/>
    <property type="evidence" value="ECO:0007669"/>
    <property type="project" value="TreeGrafter"/>
</dbReference>
<dbReference type="Gene3D" id="3.40.225.10">
    <property type="entry name" value="Class II aldolase/adducin N-terminal domain"/>
    <property type="match status" value="1"/>
</dbReference>
<reference evidence="4" key="1">
    <citation type="journal article" date="2014" name="Int. J. Syst. Evol. Microbiol.">
        <title>Complete genome sequence of Corynebacterium casei LMG S-19264T (=DSM 44701T), isolated from a smear-ripened cheese.</title>
        <authorList>
            <consortium name="US DOE Joint Genome Institute (JGI-PGF)"/>
            <person name="Walter F."/>
            <person name="Albersmeier A."/>
            <person name="Kalinowski J."/>
            <person name="Ruckert C."/>
        </authorList>
    </citation>
    <scope>NUCLEOTIDE SEQUENCE</scope>
    <source>
        <strain evidence="4">JCM 10088</strain>
    </source>
</reference>
<dbReference type="GO" id="GO:0046872">
    <property type="term" value="F:metal ion binding"/>
    <property type="evidence" value="ECO:0007669"/>
    <property type="project" value="UniProtKB-KW"/>
</dbReference>
<evidence type="ECO:0000259" key="3">
    <source>
        <dbReference type="SMART" id="SM01007"/>
    </source>
</evidence>
<keyword evidence="2" id="KW-0456">Lyase</keyword>
<sequence length="195" mass="21349">MDVLEHRRALIKYFKLSHEVGLNTLMGGNASIRMGNRVLITPTNAPKTELTEEDLVEIDLDGNAILGNKRPSSEWRMHVMIYKSTSYGAVFHAHPPNVLTIMNAGIPLDESFSELKSYAHGVAVVPYIEPGTQELADKVAEAMARGADLVMLEKHGAVAAAASIQEAFNKMEVLEMIAYVTLSSTNAKKAMRNIP</sequence>
<dbReference type="AlphaFoldDB" id="A0A830GZR6"/>
<dbReference type="InterPro" id="IPR036409">
    <property type="entry name" value="Aldolase_II/adducin_N_sf"/>
</dbReference>
<dbReference type="SUPFAM" id="SSF53639">
    <property type="entry name" value="AraD/HMP-PK domain-like"/>
    <property type="match status" value="1"/>
</dbReference>
<protein>
    <submittedName>
        <fullName evidence="4">Aldolase</fullName>
    </submittedName>
</protein>